<feature type="coiled-coil region" evidence="2">
    <location>
        <begin position="118"/>
        <end position="145"/>
    </location>
</feature>
<comment type="caution">
    <text evidence="5">The sequence shown here is derived from an EMBL/GenBank/DDBJ whole genome shotgun (WGS) entry which is preliminary data.</text>
</comment>
<protein>
    <submittedName>
        <fullName evidence="5">Coiled-coil domain-containing protein 63</fullName>
    </submittedName>
</protein>
<sequence>MPAQNEMSSKSGNQPPNVTNSVVRSTASSDSFSDDNNLNKQARIELIGLQRRYRVLEDQRHGFTQEGGCTARKQLWMVQLLKDEKEDIISNLRNANCSLYKRKAKKAEATILEFIKRYETYKIHIEDHLRNIKELSDEGDKIQAQVVHQKLKILTLYGQQISRSGSERRIKIRENKLYHITSKFDEQCKGNEYLREQISFFLRARTAFHKRHNYLKREIANEKNKMLQLVTHAEFTYDNRDEAVAKIKILRERDSKESKQHVTEVKEFQRVLHHDRKVHNFLHDKNQGRAVIEEDDERRLRKEHAKECELDQILSQHHATVNTILKMAASNSVDKLCEKYGEMEQRNLALFKFLTDLNHECAALREAVSVLKQGIESTHHTITLRKNNQQERLKRIQNKVIEEENALRNMNIISDSNFTKLSQLVSAVESLFTVAKCPDAGLVGILGNQNGVTPRNAVLCLTILDHRITELQYVKKLLEHQKLIGAEGSQKGFGHKSMFGQGLGTAIVNHGGPFKAEVLIPNHIGGEGEEEDADKAMGERPYFFDEMKEFVVYQMIEQGLIELSEVPSSIRSTISAVSAVSIADMEIAGSASLMEKVMSKRNFRMGSQQIFQQNIPPEPEEENDPGDIPPDTPRSNNSL</sequence>
<evidence type="ECO:0000256" key="3">
    <source>
        <dbReference type="SAM" id="MobiDB-lite"/>
    </source>
</evidence>
<feature type="domain" description="ODAD1 central coiled coil region" evidence="4">
    <location>
        <begin position="167"/>
        <end position="445"/>
    </location>
</feature>
<dbReference type="InterPro" id="IPR051876">
    <property type="entry name" value="ODA-DC/CCD"/>
</dbReference>
<feature type="compositionally biased region" description="Polar residues" evidence="3">
    <location>
        <begin position="1"/>
        <end position="19"/>
    </location>
</feature>
<evidence type="ECO:0000259" key="4">
    <source>
        <dbReference type="Pfam" id="PF21773"/>
    </source>
</evidence>
<dbReference type="PANTHER" id="PTHR21694:SF18">
    <property type="entry name" value="COILED-COIL DOMAIN-CONTAINING PROTEIN 63"/>
    <property type="match status" value="1"/>
</dbReference>
<feature type="compositionally biased region" description="Low complexity" evidence="3">
    <location>
        <begin position="20"/>
        <end position="36"/>
    </location>
</feature>
<dbReference type="STRING" id="158441.A0A226EL81"/>
<gene>
    <name evidence="5" type="ORF">Fcan01_07016</name>
</gene>
<accession>A0A226EL81</accession>
<dbReference type="PANTHER" id="PTHR21694">
    <property type="entry name" value="COILED-COIL DOMAIN-CONTAINING PROTEIN 63"/>
    <property type="match status" value="1"/>
</dbReference>
<evidence type="ECO:0000313" key="6">
    <source>
        <dbReference type="Proteomes" id="UP000198287"/>
    </source>
</evidence>
<dbReference type="OrthoDB" id="6766775at2759"/>
<dbReference type="OMA" id="QMKKEPP"/>
<dbReference type="InterPro" id="IPR049258">
    <property type="entry name" value="ODAD1_CC"/>
</dbReference>
<organism evidence="5 6">
    <name type="scientific">Folsomia candida</name>
    <name type="common">Springtail</name>
    <dbReference type="NCBI Taxonomy" id="158441"/>
    <lineage>
        <taxon>Eukaryota</taxon>
        <taxon>Metazoa</taxon>
        <taxon>Ecdysozoa</taxon>
        <taxon>Arthropoda</taxon>
        <taxon>Hexapoda</taxon>
        <taxon>Collembola</taxon>
        <taxon>Entomobryomorpha</taxon>
        <taxon>Isotomoidea</taxon>
        <taxon>Isotomidae</taxon>
        <taxon>Proisotominae</taxon>
        <taxon>Folsomia</taxon>
    </lineage>
</organism>
<proteinExistence type="predicted"/>
<dbReference type="EMBL" id="LNIX01000003">
    <property type="protein sequence ID" value="OXA57336.1"/>
    <property type="molecule type" value="Genomic_DNA"/>
</dbReference>
<dbReference type="Pfam" id="PF21773">
    <property type="entry name" value="ODAD1_CC"/>
    <property type="match status" value="1"/>
</dbReference>
<name>A0A226EL81_FOLCA</name>
<evidence type="ECO:0000313" key="5">
    <source>
        <dbReference type="EMBL" id="OXA57336.1"/>
    </source>
</evidence>
<evidence type="ECO:0000256" key="2">
    <source>
        <dbReference type="SAM" id="Coils"/>
    </source>
</evidence>
<dbReference type="Proteomes" id="UP000198287">
    <property type="component" value="Unassembled WGS sequence"/>
</dbReference>
<reference evidence="5 6" key="1">
    <citation type="submission" date="2015-12" db="EMBL/GenBank/DDBJ databases">
        <title>The genome of Folsomia candida.</title>
        <authorList>
            <person name="Faddeeva A."/>
            <person name="Derks M.F."/>
            <person name="Anvar Y."/>
            <person name="Smit S."/>
            <person name="Van Straalen N."/>
            <person name="Roelofs D."/>
        </authorList>
    </citation>
    <scope>NUCLEOTIDE SEQUENCE [LARGE SCALE GENOMIC DNA]</scope>
    <source>
        <strain evidence="5 6">VU population</strain>
        <tissue evidence="5">Whole body</tissue>
    </source>
</reference>
<dbReference type="AlphaFoldDB" id="A0A226EL81"/>
<keyword evidence="6" id="KW-1185">Reference proteome</keyword>
<feature type="region of interest" description="Disordered" evidence="3">
    <location>
        <begin position="1"/>
        <end position="36"/>
    </location>
</feature>
<keyword evidence="1 2" id="KW-0175">Coiled coil</keyword>
<feature type="region of interest" description="Disordered" evidence="3">
    <location>
        <begin position="607"/>
        <end position="639"/>
    </location>
</feature>
<feature type="coiled-coil region" evidence="2">
    <location>
        <begin position="386"/>
        <end position="413"/>
    </location>
</feature>
<evidence type="ECO:0000256" key="1">
    <source>
        <dbReference type="ARBA" id="ARBA00023054"/>
    </source>
</evidence>